<proteinExistence type="predicted"/>
<feature type="compositionally biased region" description="Low complexity" evidence="1">
    <location>
        <begin position="1195"/>
        <end position="1216"/>
    </location>
</feature>
<dbReference type="Pfam" id="PF12015">
    <property type="entry name" value="Bud3_N"/>
    <property type="match status" value="1"/>
</dbReference>
<keyword evidence="4" id="KW-1185">Reference proteome</keyword>
<feature type="region of interest" description="Disordered" evidence="1">
    <location>
        <begin position="1"/>
        <end position="35"/>
    </location>
</feature>
<protein>
    <recommendedName>
        <fullName evidence="2">DH domain-containing protein</fullName>
    </recommendedName>
</protein>
<feature type="compositionally biased region" description="Polar residues" evidence="1">
    <location>
        <begin position="1"/>
        <end position="10"/>
    </location>
</feature>
<feature type="compositionally biased region" description="Basic and acidic residues" evidence="1">
    <location>
        <begin position="11"/>
        <end position="35"/>
    </location>
</feature>
<evidence type="ECO:0000259" key="2">
    <source>
        <dbReference type="SMART" id="SM00325"/>
    </source>
</evidence>
<dbReference type="SMART" id="SM00325">
    <property type="entry name" value="RhoGEF"/>
    <property type="match status" value="1"/>
</dbReference>
<dbReference type="EMBL" id="JAWIZZ010000047">
    <property type="protein sequence ID" value="KAK5779332.1"/>
    <property type="molecule type" value="Genomic_DNA"/>
</dbReference>
<sequence length="1797" mass="202871">MNPELSSIYSQEEKVRNDHNQSDNKDNKGKKDEKPDLTLQLHVANNLIPSINNSSDLQNFLSKVKNKEWFNKILIDSTIYYNNDKLLWGPFLIIIFKDPDTKNISSVILDKLGLTVLPCIDITNNSKYYPAIENLPQDKQQSNVRRALAVSLLQKFTQLTNDQIQVIAPKYPLKFDYDQTYSGELGSKCQIFTSLIPERLGKKLKEIGVFSSNRSIKSILLDVVYENNETYIDANNKLVFHLGEQLEQLFNPITEYSPEQTEYNYKPPDDESSIENDGPLVKAIINEFLQFQSNFTYNLVDFLQKVLITLRVRVLNNEIDGLSTTKLNRLFPPTIDEVTRINCIFLDSLKAAAPYGSLEVLKACSLTIPYFYKAYTRHEAATKNFSKDIKLFLRNFHDILPENNTYTELKLETIIKGPQEKLIKLKLIIDRLYQNKKKWSSDKNKILAEKEYTNVIDVIDSFGKLDKPLSSYDTRVFTPSGKILTELAKGWPVELQYKWLKRRVVGVYDIIETSKSNNRSILVIFSDYVVFLSIIDFEKYYTSDGIHKPFISDILMNSLINEIPLPPKIPKLKVDKYSYIDNVFVSVYDETFLRFDSVKGDNSFSITCQLANPKSISVSYISDLITKAKILEKDTAFHLFKAVKNDITMYSTAHELDAYNNERIKSPFALVLNIKPNPSFLIKHKLQLAIFAEFINKNETEEIVKFTILSADKGKLTMEHPSNGIVSEIVQNISKHVISYYSSIKSPYIKDLMNCNISLLNNIKNITDDPLSTNSDNSSQKFILQQVNSENKQSYGTITTFRSHKSDLKDTASEEKHEKNKIPSSTKTKHMIQKTTVKKPTPPVKKEINKINNKPTPSVAYSNKEKKTKFFGVLKNIFGKSKPKPKKTKISKPIAVNNHRLNNKGNQNVTAIPTPKSMKKIQTPAKGNRLSNINLPSLTEKPTTEEKDKKDVDSGISIETSVKLQNEGSTSQARIPSVVRNTDFVKNIELIVNEVESNLITDDSNENTDYKDPKTTDNKYQNKINLAKQNKDENTKKGNTTNKEPIISTDNQNTIRISEGSVSSNHNKSIKNDEMLSKALQKNTNDSINNNHSTNSGKESSELDTTEISHSTIKTRDIVNKGLIGDISTQSQVFNNDLFGDFIEDIPTIKKRTYNTKPVTSQEESICNKDTNDNNNNAKVSTIISTPVVSVSSSRSVSTVKNQEPENTTFNTTTETKNVIGDSEPTADSNTPTTELKENSTNNDSNKFQAFPQLPNIKISKPFISFERSPSFIELFQGMRMVLDENDAKYNWKRIPSISSLNNELLLDPNEQKHKMESVPEEPSENYNDSSLIGNLQQFATTTLGNSFTTPKNINEDAKGILEIQEDSKDSVIIESLDKSVTKMVESMFSESTPTLKPKGPSPFKVLHSSPPRYVNQTVVQDTDKIINNATSPSKNIDTVISTDKVPLNRFFNKNTNITSDFSFPSEIVPGPDKRWLELSFASQEDLKGIYNPSVESLDNKPYLTPSEEPEDVFNKIHNSNQMDTTIERDTTLEAPEDTTIGKSFNNNSINNTSVQSSNVDDTPTKQFLNNNTDLHDIISSKNGNKQTLDSSKMNNSCSDTAHSLLADLEFSSFNMTFNSTTNNSVFDNSNKNVLVQEDKNTSEDSVISNIWKEAPKLEQKDKVPVVYRLTRDLMSGISPINNKGHGNSSKLLGKPNEEDPIWVSPSKLDFAVSPHKNKTETNNENSVTNNTIIHETSSKSKNDDLVKDSSFAFLADIISGSNLGNSTIFDQDTSDISSESDVDYQNDKPEKLNFIK</sequence>
<dbReference type="InterPro" id="IPR057454">
    <property type="entry name" value="Bud3_C"/>
</dbReference>
<feature type="compositionally biased region" description="Polar residues" evidence="1">
    <location>
        <begin position="1541"/>
        <end position="1564"/>
    </location>
</feature>
<feature type="compositionally biased region" description="Basic and acidic residues" evidence="1">
    <location>
        <begin position="805"/>
        <end position="821"/>
    </location>
</feature>
<dbReference type="SUPFAM" id="SSF48065">
    <property type="entry name" value="DBL homology domain (DH-domain)"/>
    <property type="match status" value="1"/>
</dbReference>
<feature type="region of interest" description="Disordered" evidence="1">
    <location>
        <begin position="1026"/>
        <end position="1069"/>
    </location>
</feature>
<feature type="compositionally biased region" description="Basic and acidic residues" evidence="1">
    <location>
        <begin position="1786"/>
        <end position="1797"/>
    </location>
</feature>
<dbReference type="Proteomes" id="UP001306508">
    <property type="component" value="Unassembled WGS sequence"/>
</dbReference>
<dbReference type="InterPro" id="IPR035899">
    <property type="entry name" value="DBL_dom_sf"/>
</dbReference>
<accession>A0AAN7WPU3</accession>
<feature type="region of interest" description="Disordered" evidence="1">
    <location>
        <begin position="1769"/>
        <end position="1797"/>
    </location>
</feature>
<dbReference type="InterPro" id="IPR000219">
    <property type="entry name" value="DH_dom"/>
</dbReference>
<feature type="region of interest" description="Disordered" evidence="1">
    <location>
        <begin position="1195"/>
        <end position="1249"/>
    </location>
</feature>
<evidence type="ECO:0000313" key="3">
    <source>
        <dbReference type="EMBL" id="KAK5779332.1"/>
    </source>
</evidence>
<dbReference type="Pfam" id="PF25351">
    <property type="entry name" value="PH_BUD3_C"/>
    <property type="match status" value="1"/>
</dbReference>
<dbReference type="InterPro" id="IPR021895">
    <property type="entry name" value="Bud3_N"/>
</dbReference>
<feature type="region of interest" description="Disordered" evidence="1">
    <location>
        <begin position="1538"/>
        <end position="1564"/>
    </location>
</feature>
<feature type="domain" description="DH" evidence="2">
    <location>
        <begin position="284"/>
        <end position="464"/>
    </location>
</feature>
<comment type="caution">
    <text evidence="3">The sequence shown here is derived from an EMBL/GenBank/DDBJ whole genome shotgun (WGS) entry which is preliminary data.</text>
</comment>
<organism evidence="3 4">
    <name type="scientific">Arxiozyma heterogenica</name>
    <dbReference type="NCBI Taxonomy" id="278026"/>
    <lineage>
        <taxon>Eukaryota</taxon>
        <taxon>Fungi</taxon>
        <taxon>Dikarya</taxon>
        <taxon>Ascomycota</taxon>
        <taxon>Saccharomycotina</taxon>
        <taxon>Saccharomycetes</taxon>
        <taxon>Saccharomycetales</taxon>
        <taxon>Saccharomycetaceae</taxon>
        <taxon>Arxiozyma</taxon>
    </lineage>
</organism>
<evidence type="ECO:0000256" key="1">
    <source>
        <dbReference type="SAM" id="MobiDB-lite"/>
    </source>
</evidence>
<dbReference type="GO" id="GO:0005085">
    <property type="term" value="F:guanyl-nucleotide exchange factor activity"/>
    <property type="evidence" value="ECO:0007669"/>
    <property type="project" value="InterPro"/>
</dbReference>
<feature type="compositionally biased region" description="Polar residues" evidence="1">
    <location>
        <begin position="1769"/>
        <end position="1778"/>
    </location>
</feature>
<evidence type="ECO:0000313" key="4">
    <source>
        <dbReference type="Proteomes" id="UP001306508"/>
    </source>
</evidence>
<feature type="compositionally biased region" description="Polar residues" evidence="1">
    <location>
        <begin position="1037"/>
        <end position="1067"/>
    </location>
</feature>
<feature type="compositionally biased region" description="Polar residues" evidence="1">
    <location>
        <begin position="1226"/>
        <end position="1248"/>
    </location>
</feature>
<feature type="region of interest" description="Disordered" evidence="1">
    <location>
        <begin position="917"/>
        <end position="954"/>
    </location>
</feature>
<feature type="compositionally biased region" description="Polar residues" evidence="1">
    <location>
        <begin position="1084"/>
        <end position="1098"/>
    </location>
</feature>
<gene>
    <name evidence="3" type="ORF">RI543_003222</name>
</gene>
<feature type="compositionally biased region" description="Basic and acidic residues" evidence="1">
    <location>
        <begin position="942"/>
        <end position="953"/>
    </location>
</feature>
<reference evidence="4" key="1">
    <citation type="submission" date="2023-07" db="EMBL/GenBank/DDBJ databases">
        <title>A draft genome of Kazachstania heterogenica Y-27499.</title>
        <authorList>
            <person name="Donic C."/>
            <person name="Kralova J.S."/>
            <person name="Fidel L."/>
            <person name="Ben-Dor S."/>
            <person name="Jung S."/>
        </authorList>
    </citation>
    <scope>NUCLEOTIDE SEQUENCE [LARGE SCALE GENOMIC DNA]</scope>
    <source>
        <strain evidence="4">Y27499</strain>
    </source>
</reference>
<feature type="region of interest" description="Disordered" evidence="1">
    <location>
        <begin position="805"/>
        <end position="844"/>
    </location>
</feature>
<name>A0AAN7WPU3_9SACH</name>
<feature type="region of interest" description="Disordered" evidence="1">
    <location>
        <begin position="1084"/>
        <end position="1108"/>
    </location>
</feature>